<sequence length="59" mass="6426">MRSKESILISGVRDDITEAEVAAMNVSIAQNISYTTGGDLKIKNAAQITERIVTEFAVR</sequence>
<evidence type="ECO:0000313" key="2">
    <source>
        <dbReference type="Proteomes" id="UP001623661"/>
    </source>
</evidence>
<dbReference type="Proteomes" id="UP001623661">
    <property type="component" value="Unassembled WGS sequence"/>
</dbReference>
<organism evidence="1 2">
    <name type="scientific">Candidatus Clostridium radicumherbarum</name>
    <dbReference type="NCBI Taxonomy" id="3381662"/>
    <lineage>
        <taxon>Bacteria</taxon>
        <taxon>Bacillati</taxon>
        <taxon>Bacillota</taxon>
        <taxon>Clostridia</taxon>
        <taxon>Eubacteriales</taxon>
        <taxon>Clostridiaceae</taxon>
        <taxon>Clostridium</taxon>
    </lineage>
</organism>
<name>A0ABW8TRT9_9CLOT</name>
<protein>
    <submittedName>
        <fullName evidence="1">DUF2922 domain-containing protein</fullName>
    </submittedName>
</protein>
<gene>
    <name evidence="1" type="ORF">ACJDUH_07800</name>
</gene>
<dbReference type="InterPro" id="IPR021321">
    <property type="entry name" value="DUF2922"/>
</dbReference>
<reference evidence="1 2" key="1">
    <citation type="submission" date="2024-11" db="EMBL/GenBank/DDBJ databases">
        <authorList>
            <person name="Heng Y.C."/>
            <person name="Lim A.C.H."/>
            <person name="Lee J.K.Y."/>
            <person name="Kittelmann S."/>
        </authorList>
    </citation>
    <scope>NUCLEOTIDE SEQUENCE [LARGE SCALE GENOMIC DNA]</scope>
    <source>
        <strain evidence="1 2">WILCCON 0202</strain>
    </source>
</reference>
<proteinExistence type="predicted"/>
<keyword evidence="2" id="KW-1185">Reference proteome</keyword>
<accession>A0ABW8TRT9</accession>
<dbReference type="Pfam" id="PF11148">
    <property type="entry name" value="DUF2922"/>
    <property type="match status" value="1"/>
</dbReference>
<dbReference type="RefSeq" id="WP_406764588.1">
    <property type="nucleotide sequence ID" value="NZ_JBJHZY010000001.1"/>
</dbReference>
<comment type="caution">
    <text evidence="1">The sequence shown here is derived from an EMBL/GenBank/DDBJ whole genome shotgun (WGS) entry which is preliminary data.</text>
</comment>
<evidence type="ECO:0000313" key="1">
    <source>
        <dbReference type="EMBL" id="MFL0268003.1"/>
    </source>
</evidence>
<dbReference type="EMBL" id="JBJHZY010000001">
    <property type="protein sequence ID" value="MFL0268003.1"/>
    <property type="molecule type" value="Genomic_DNA"/>
</dbReference>